<name>A0A6J7RVD6_9ZZZZ</name>
<dbReference type="EMBL" id="CAFBPX010000071">
    <property type="protein sequence ID" value="CAB5032811.1"/>
    <property type="molecule type" value="Genomic_DNA"/>
</dbReference>
<reference evidence="1" key="1">
    <citation type="submission" date="2020-05" db="EMBL/GenBank/DDBJ databases">
        <authorList>
            <person name="Chiriac C."/>
            <person name="Salcher M."/>
            <person name="Ghai R."/>
            <person name="Kavagutti S V."/>
        </authorList>
    </citation>
    <scope>NUCLEOTIDE SEQUENCE</scope>
</reference>
<organism evidence="1">
    <name type="scientific">freshwater metagenome</name>
    <dbReference type="NCBI Taxonomy" id="449393"/>
    <lineage>
        <taxon>unclassified sequences</taxon>
        <taxon>metagenomes</taxon>
        <taxon>ecological metagenomes</taxon>
    </lineage>
</organism>
<evidence type="ECO:0000313" key="1">
    <source>
        <dbReference type="EMBL" id="CAB5032811.1"/>
    </source>
</evidence>
<sequence length="127" mass="13086">MPQLAGSGEVGVAPSRVLGLVAELFKGGGLKLSRCGVLGLGEDDVTCQRCCPALVAVDQRLSCDLKRPFGAADRLDIAAAGVARSKRIKVDGVAVVDAEVALVDAARVVAHRTVSAARVPERGKALR</sequence>
<gene>
    <name evidence="1" type="ORF">UFOPK4175_00524</name>
</gene>
<dbReference type="AlphaFoldDB" id="A0A6J7RVD6"/>
<protein>
    <submittedName>
        <fullName evidence="1">Unannotated protein</fullName>
    </submittedName>
</protein>
<proteinExistence type="predicted"/>
<accession>A0A6J7RVD6</accession>